<feature type="compositionally biased region" description="Low complexity" evidence="1">
    <location>
        <begin position="724"/>
        <end position="740"/>
    </location>
</feature>
<dbReference type="OrthoDB" id="2448724at2759"/>
<reference evidence="2" key="1">
    <citation type="journal article" date="2020" name="Fungal Divers.">
        <title>Resolving the Mortierellaceae phylogeny through synthesis of multi-gene phylogenetics and phylogenomics.</title>
        <authorList>
            <person name="Vandepol N."/>
            <person name="Liber J."/>
            <person name="Desiro A."/>
            <person name="Na H."/>
            <person name="Kennedy M."/>
            <person name="Barry K."/>
            <person name="Grigoriev I.V."/>
            <person name="Miller A.N."/>
            <person name="O'Donnell K."/>
            <person name="Stajich J.E."/>
            <person name="Bonito G."/>
        </authorList>
    </citation>
    <scope>NUCLEOTIDE SEQUENCE</scope>
    <source>
        <strain evidence="2">BC1065</strain>
    </source>
</reference>
<gene>
    <name evidence="2" type="ORF">DFQ27_005490</name>
</gene>
<feature type="region of interest" description="Disordered" evidence="1">
    <location>
        <begin position="330"/>
        <end position="560"/>
    </location>
</feature>
<name>A0A9P6U2I6_9FUNG</name>
<proteinExistence type="predicted"/>
<feature type="compositionally biased region" description="Low complexity" evidence="1">
    <location>
        <begin position="402"/>
        <end position="413"/>
    </location>
</feature>
<feature type="compositionally biased region" description="Basic and acidic residues" evidence="1">
    <location>
        <begin position="154"/>
        <end position="174"/>
    </location>
</feature>
<feature type="compositionally biased region" description="Low complexity" evidence="1">
    <location>
        <begin position="213"/>
        <end position="236"/>
    </location>
</feature>
<feature type="region of interest" description="Disordered" evidence="1">
    <location>
        <begin position="1"/>
        <end position="302"/>
    </location>
</feature>
<feature type="region of interest" description="Disordered" evidence="1">
    <location>
        <begin position="664"/>
        <end position="751"/>
    </location>
</feature>
<organism evidence="2 3">
    <name type="scientific">Actinomortierella ambigua</name>
    <dbReference type="NCBI Taxonomy" id="1343610"/>
    <lineage>
        <taxon>Eukaryota</taxon>
        <taxon>Fungi</taxon>
        <taxon>Fungi incertae sedis</taxon>
        <taxon>Mucoromycota</taxon>
        <taxon>Mortierellomycotina</taxon>
        <taxon>Mortierellomycetes</taxon>
        <taxon>Mortierellales</taxon>
        <taxon>Mortierellaceae</taxon>
        <taxon>Actinomortierella</taxon>
    </lineage>
</organism>
<evidence type="ECO:0000313" key="2">
    <source>
        <dbReference type="EMBL" id="KAG0256809.1"/>
    </source>
</evidence>
<comment type="caution">
    <text evidence="2">The sequence shown here is derived from an EMBL/GenBank/DDBJ whole genome shotgun (WGS) entry which is preliminary data.</text>
</comment>
<evidence type="ECO:0000256" key="1">
    <source>
        <dbReference type="SAM" id="MobiDB-lite"/>
    </source>
</evidence>
<feature type="compositionally biased region" description="Low complexity" evidence="1">
    <location>
        <begin position="108"/>
        <end position="130"/>
    </location>
</feature>
<dbReference type="AlphaFoldDB" id="A0A9P6U2I6"/>
<feature type="compositionally biased region" description="Acidic residues" evidence="1">
    <location>
        <begin position="595"/>
        <end position="604"/>
    </location>
</feature>
<feature type="compositionally biased region" description="Low complexity" evidence="1">
    <location>
        <begin position="669"/>
        <end position="691"/>
    </location>
</feature>
<feature type="region of interest" description="Disordered" evidence="1">
    <location>
        <begin position="590"/>
        <end position="629"/>
    </location>
</feature>
<feature type="compositionally biased region" description="Acidic residues" evidence="1">
    <location>
        <begin position="451"/>
        <end position="463"/>
    </location>
</feature>
<evidence type="ECO:0000313" key="3">
    <source>
        <dbReference type="Proteomes" id="UP000807716"/>
    </source>
</evidence>
<feature type="compositionally biased region" description="Polar residues" evidence="1">
    <location>
        <begin position="478"/>
        <end position="490"/>
    </location>
</feature>
<dbReference type="EMBL" id="JAAAJB010000391">
    <property type="protein sequence ID" value="KAG0256809.1"/>
    <property type="molecule type" value="Genomic_DNA"/>
</dbReference>
<feature type="compositionally biased region" description="Polar residues" evidence="1">
    <location>
        <begin position="377"/>
        <end position="388"/>
    </location>
</feature>
<feature type="compositionally biased region" description="Basic and acidic residues" evidence="1">
    <location>
        <begin position="534"/>
        <end position="546"/>
    </location>
</feature>
<feature type="compositionally biased region" description="Low complexity" evidence="1">
    <location>
        <begin position="514"/>
        <end position="530"/>
    </location>
</feature>
<feature type="compositionally biased region" description="Basic and acidic residues" evidence="1">
    <location>
        <begin position="464"/>
        <end position="475"/>
    </location>
</feature>
<feature type="compositionally biased region" description="Polar residues" evidence="1">
    <location>
        <begin position="76"/>
        <end position="93"/>
    </location>
</feature>
<keyword evidence="3" id="KW-1185">Reference proteome</keyword>
<feature type="compositionally biased region" description="Basic and acidic residues" evidence="1">
    <location>
        <begin position="337"/>
        <end position="347"/>
    </location>
</feature>
<feature type="compositionally biased region" description="Gly residues" evidence="1">
    <location>
        <begin position="201"/>
        <end position="212"/>
    </location>
</feature>
<sequence>MVRSKAKGSSAPAEHDQDRAAAPTEASRTSTPATTASTLTPAPSTTTTTDTQATVNKFLSRMLAKPTKAHPDTKTVHASMNPTTITPSSSGEDPQSLRASPSPPVPAAAPLATSPADPSAPTTATSATASGRSRDAGPSKAATTPPPTSASPETTKDSKDSRDKKHTTKPKETKSSAMEALRGARRKPIPEAPTKEHEGSHGGSDGGFGRDGSPGTLSNSSSRASGGTSSPSGSRSKQLPKEHSIIHISSQPSFPLGEEEHSPVVYTIESTQHDDDEDDKDDSSIAILPHPAPAPPARHDTELNDSLASHIPSVNRSIISRWIGGVAGEDTTSLEMAEQHESEKDDGLVQDTQQPAAGMAGRKTSATPPRRARVPLQSRQSIVLSSSPILVRDDSGLPLPIATPTPKATTHHTTGGEGSSRAAKSSILRPGTKVLVPDSLPAMPTWMQSLPEDDDEDYNEREEENQIDHADHDMVGESDSQYHQPWQSRPSDFERPTPSTLGSGSFLEGLPERVSVSPTSSPVLPSLPTTQPMAEHEGDRVDEHGKVSSKSRPLTHGLPAGLTSSFLEELGVRPDNLALRQGTLDHEEQYRGGLDEVEEGEEANEETRGESYHRRKRTKRGGRTEELMYEMEHPRHELPLEMTGMGDHANHNFDDHSVSIHMAQRDMFPSTLGSLPSSSPSYPQSLQELPSYHSQQRQGESGTGPGGGSTSAPSKRRISGGHLGSASSSKSSGTSSMVSLPSPPSLSFGENVPASYVDELAAIAEQISDHESHE</sequence>
<accession>A0A9P6U2I6</accession>
<feature type="compositionally biased region" description="Low complexity" evidence="1">
    <location>
        <begin position="20"/>
        <end position="54"/>
    </location>
</feature>
<protein>
    <submittedName>
        <fullName evidence="2">Uncharacterized protein</fullName>
    </submittedName>
</protein>
<dbReference type="Proteomes" id="UP000807716">
    <property type="component" value="Unassembled WGS sequence"/>
</dbReference>